<accession>A0AAN7CTE4</accession>
<feature type="compositionally biased region" description="Gly residues" evidence="1">
    <location>
        <begin position="764"/>
        <end position="775"/>
    </location>
</feature>
<evidence type="ECO:0000313" key="4">
    <source>
        <dbReference type="EMBL" id="KAK4246518.1"/>
    </source>
</evidence>
<organism evidence="4 5">
    <name type="scientific">Corynascus novoguineensis</name>
    <dbReference type="NCBI Taxonomy" id="1126955"/>
    <lineage>
        <taxon>Eukaryota</taxon>
        <taxon>Fungi</taxon>
        <taxon>Dikarya</taxon>
        <taxon>Ascomycota</taxon>
        <taxon>Pezizomycotina</taxon>
        <taxon>Sordariomycetes</taxon>
        <taxon>Sordariomycetidae</taxon>
        <taxon>Sordariales</taxon>
        <taxon>Chaetomiaceae</taxon>
        <taxon>Corynascus</taxon>
    </lineage>
</organism>
<protein>
    <recommendedName>
        <fullName evidence="6">Kelch repeat-containing protein</fullName>
    </recommendedName>
</protein>
<feature type="region of interest" description="Disordered" evidence="1">
    <location>
        <begin position="626"/>
        <end position="650"/>
    </location>
</feature>
<feature type="signal peptide" evidence="3">
    <location>
        <begin position="1"/>
        <end position="19"/>
    </location>
</feature>
<dbReference type="PANTHER" id="PTHR23244:SF471">
    <property type="entry name" value="GUANINE NUCLEOTIDE-BINDING PROTEIN SUBUNIT BETA 1-RELATED"/>
    <property type="match status" value="1"/>
</dbReference>
<dbReference type="Gene3D" id="2.120.10.80">
    <property type="entry name" value="Kelch-type beta propeller"/>
    <property type="match status" value="1"/>
</dbReference>
<feature type="compositionally biased region" description="Polar residues" evidence="1">
    <location>
        <begin position="666"/>
        <end position="689"/>
    </location>
</feature>
<dbReference type="EMBL" id="MU857672">
    <property type="protein sequence ID" value="KAK4246518.1"/>
    <property type="molecule type" value="Genomic_DNA"/>
</dbReference>
<feature type="compositionally biased region" description="Low complexity" evidence="1">
    <location>
        <begin position="639"/>
        <end position="650"/>
    </location>
</feature>
<dbReference type="InterPro" id="IPR011043">
    <property type="entry name" value="Gal_Oxase/kelch_b-propeller"/>
</dbReference>
<dbReference type="InterPro" id="IPR015915">
    <property type="entry name" value="Kelch-typ_b-propeller"/>
</dbReference>
<evidence type="ECO:0008006" key="6">
    <source>
        <dbReference type="Google" id="ProtNLM"/>
    </source>
</evidence>
<evidence type="ECO:0000256" key="3">
    <source>
        <dbReference type="SAM" id="SignalP"/>
    </source>
</evidence>
<feature type="compositionally biased region" description="Polar residues" evidence="1">
    <location>
        <begin position="749"/>
        <end position="761"/>
    </location>
</feature>
<name>A0AAN7CTE4_9PEZI</name>
<gene>
    <name evidence="4" type="ORF">C7999DRAFT_33039</name>
</gene>
<feature type="compositionally biased region" description="Low complexity" evidence="1">
    <location>
        <begin position="707"/>
        <end position="728"/>
    </location>
</feature>
<reference evidence="4" key="1">
    <citation type="journal article" date="2023" name="Mol. Phylogenet. Evol.">
        <title>Genome-scale phylogeny and comparative genomics of the fungal order Sordariales.</title>
        <authorList>
            <person name="Hensen N."/>
            <person name="Bonometti L."/>
            <person name="Westerberg I."/>
            <person name="Brannstrom I.O."/>
            <person name="Guillou S."/>
            <person name="Cros-Aarteil S."/>
            <person name="Calhoun S."/>
            <person name="Haridas S."/>
            <person name="Kuo A."/>
            <person name="Mondo S."/>
            <person name="Pangilinan J."/>
            <person name="Riley R."/>
            <person name="LaButti K."/>
            <person name="Andreopoulos B."/>
            <person name="Lipzen A."/>
            <person name="Chen C."/>
            <person name="Yan M."/>
            <person name="Daum C."/>
            <person name="Ng V."/>
            <person name="Clum A."/>
            <person name="Steindorff A."/>
            <person name="Ohm R.A."/>
            <person name="Martin F."/>
            <person name="Silar P."/>
            <person name="Natvig D.O."/>
            <person name="Lalanne C."/>
            <person name="Gautier V."/>
            <person name="Ament-Velasquez S.L."/>
            <person name="Kruys A."/>
            <person name="Hutchinson M.I."/>
            <person name="Powell A.J."/>
            <person name="Barry K."/>
            <person name="Miller A.N."/>
            <person name="Grigoriev I.V."/>
            <person name="Debuchy R."/>
            <person name="Gladieux P."/>
            <person name="Hiltunen Thoren M."/>
            <person name="Johannesson H."/>
        </authorList>
    </citation>
    <scope>NUCLEOTIDE SEQUENCE</scope>
    <source>
        <strain evidence="4">CBS 359.72</strain>
    </source>
</reference>
<feature type="compositionally biased region" description="Low complexity" evidence="1">
    <location>
        <begin position="811"/>
        <end position="825"/>
    </location>
</feature>
<dbReference type="Proteomes" id="UP001303647">
    <property type="component" value="Unassembled WGS sequence"/>
</dbReference>
<proteinExistence type="predicted"/>
<sequence length="876" mass="92640">MFGPGFVARLTAFFSVALGQSVWDPDQISTRICQWQQLRAAVLRDTVYLDGGYLTWQPGYADGHLGRPTFDNNLAGYIYTLNFSTPFNITQNISAILGTLETGGGDTNSRAPNYQDGALLGNDAQFCLYGGMLTRSIRGSEPPGDSVLCYQGYQYGVEKPNFRPGFVTKDLGENVTRYVTYGGAASAPSENLAWYFSGLRSRTSGSIWIPGNDESTGVHYATVVSNRLITMDMSEQLNEKFSNDTLPSNIPGRANPELVWVPVGSRGILVALGGVVYPDWVNATSKQSANETASKLQSPEFMSTIDIYDVDSRKWYRQRTTGGPEQLTRGCAVVARAQDGSSFNIYYYGGYDGLNMAERYNDDVWVLSLPSFTWVKLTSSTGEGRAGHKCVMPYPDQMLVIGGTPPLAGLVSCLRETIKVFNLSTGRWLDRYDPAVYANYTVPSAVVAKIGGSGTGGATATSPSPSWGSRELASIFAKEYPTSKIATYYPYVSNGPVDNTNPDVPPPAEQDEGGGLPSYLPPVLGVVLGLVFLTMVAVLILLWRRRRLLRRGGTMSEAGTEDTNKHRIASWLRGQSSASPEVKAPTVASSSDYSPVGSADPEHSVAQTVTPLSIAEMMNTEVQMPAELPDTSPPAELHSATTPSPTAGTAATVSAQASLNNNAHYSSTHQTDYANPSSAHSTPSPNPQVESPIFYRPDSDALGQAPGGTSATTTPTSAAAGRSASGRSNKVLSGISNISERDRMHLRQISDTTVSSVTTAPNNGGNGGGNNGEGGGGRDRVLSSVSALSSVGGYVIGDGSGNRGGVGGLESPAAISPPTATAGPSEGADYLGVRPSGGQTPASPLRRSIFSENLDGSTAGEGGQQQHQQHQQGRGE</sequence>
<comment type="caution">
    <text evidence="4">The sequence shown here is derived from an EMBL/GenBank/DDBJ whole genome shotgun (WGS) entry which is preliminary data.</text>
</comment>
<feature type="region of interest" description="Disordered" evidence="1">
    <location>
        <begin position="666"/>
        <end position="781"/>
    </location>
</feature>
<evidence type="ECO:0000256" key="2">
    <source>
        <dbReference type="SAM" id="Phobius"/>
    </source>
</evidence>
<dbReference type="SUPFAM" id="SSF50965">
    <property type="entry name" value="Galactose oxidase, central domain"/>
    <property type="match status" value="1"/>
</dbReference>
<keyword evidence="3" id="KW-0732">Signal</keyword>
<keyword evidence="2" id="KW-0472">Membrane</keyword>
<dbReference type="PANTHER" id="PTHR23244">
    <property type="entry name" value="KELCH REPEAT DOMAIN"/>
    <property type="match status" value="1"/>
</dbReference>
<feature type="compositionally biased region" description="Low complexity" evidence="1">
    <location>
        <begin position="864"/>
        <end position="876"/>
    </location>
</feature>
<reference evidence="4" key="2">
    <citation type="submission" date="2023-05" db="EMBL/GenBank/DDBJ databases">
        <authorList>
            <consortium name="Lawrence Berkeley National Laboratory"/>
            <person name="Steindorff A."/>
            <person name="Hensen N."/>
            <person name="Bonometti L."/>
            <person name="Westerberg I."/>
            <person name="Brannstrom I.O."/>
            <person name="Guillou S."/>
            <person name="Cros-Aarteil S."/>
            <person name="Calhoun S."/>
            <person name="Haridas S."/>
            <person name="Kuo A."/>
            <person name="Mondo S."/>
            <person name="Pangilinan J."/>
            <person name="Riley R."/>
            <person name="Labutti K."/>
            <person name="Andreopoulos B."/>
            <person name="Lipzen A."/>
            <person name="Chen C."/>
            <person name="Yanf M."/>
            <person name="Daum C."/>
            <person name="Ng V."/>
            <person name="Clum A."/>
            <person name="Ohm R."/>
            <person name="Martin F."/>
            <person name="Silar P."/>
            <person name="Natvig D."/>
            <person name="Lalanne C."/>
            <person name="Gautier V."/>
            <person name="Ament-Velasquez S.L."/>
            <person name="Kruys A."/>
            <person name="Hutchinson M.I."/>
            <person name="Powell A.J."/>
            <person name="Barry K."/>
            <person name="Miller A.N."/>
            <person name="Grigoriev I.V."/>
            <person name="Debuchy R."/>
            <person name="Gladieux P."/>
            <person name="Thoren M.H."/>
            <person name="Johannesson H."/>
        </authorList>
    </citation>
    <scope>NUCLEOTIDE SEQUENCE</scope>
    <source>
        <strain evidence="4">CBS 359.72</strain>
    </source>
</reference>
<dbReference type="AlphaFoldDB" id="A0AAN7CTE4"/>
<keyword evidence="2" id="KW-1133">Transmembrane helix</keyword>
<keyword evidence="5" id="KW-1185">Reference proteome</keyword>
<feature type="region of interest" description="Disordered" evidence="1">
    <location>
        <begin position="573"/>
        <end position="604"/>
    </location>
</feature>
<evidence type="ECO:0000313" key="5">
    <source>
        <dbReference type="Proteomes" id="UP001303647"/>
    </source>
</evidence>
<feature type="chain" id="PRO_5042810932" description="Kelch repeat-containing protein" evidence="3">
    <location>
        <begin position="20"/>
        <end position="876"/>
    </location>
</feature>
<keyword evidence="2" id="KW-0812">Transmembrane</keyword>
<feature type="transmembrane region" description="Helical" evidence="2">
    <location>
        <begin position="519"/>
        <end position="543"/>
    </location>
</feature>
<feature type="region of interest" description="Disordered" evidence="1">
    <location>
        <begin position="801"/>
        <end position="876"/>
    </location>
</feature>
<evidence type="ECO:0000256" key="1">
    <source>
        <dbReference type="SAM" id="MobiDB-lite"/>
    </source>
</evidence>